<reference evidence="2" key="2">
    <citation type="submission" date="2021-01" db="EMBL/GenBank/DDBJ databases">
        <authorList>
            <person name="Mieszkin S."/>
            <person name="Pouder E."/>
            <person name="Alain K."/>
        </authorList>
    </citation>
    <scope>NUCLEOTIDE SEQUENCE</scope>
    <source>
        <strain evidence="2">HW T2.11</strain>
    </source>
</reference>
<keyword evidence="1" id="KW-0119">Carbohydrate metabolism</keyword>
<evidence type="ECO:0000256" key="1">
    <source>
        <dbReference type="ARBA" id="ARBA00023277"/>
    </source>
</evidence>
<accession>A0A964DXT8</accession>
<dbReference type="SUPFAM" id="SSF53067">
    <property type="entry name" value="Actin-like ATPase domain"/>
    <property type="match status" value="1"/>
</dbReference>
<proteinExistence type="predicted"/>
<evidence type="ECO:0000313" key="3">
    <source>
        <dbReference type="Proteomes" id="UP000708298"/>
    </source>
</evidence>
<dbReference type="Pfam" id="PF03702">
    <property type="entry name" value="AnmK"/>
    <property type="match status" value="1"/>
</dbReference>
<dbReference type="InterPro" id="IPR043129">
    <property type="entry name" value="ATPase_NBD"/>
</dbReference>
<gene>
    <name evidence="2" type="ORF">ASILVAE211_03465</name>
</gene>
<dbReference type="GO" id="GO:0009254">
    <property type="term" value="P:peptidoglycan turnover"/>
    <property type="evidence" value="ECO:0007669"/>
    <property type="project" value="InterPro"/>
</dbReference>
<dbReference type="EMBL" id="JAESVB010000001">
    <property type="protein sequence ID" value="MCB8874229.1"/>
    <property type="molecule type" value="Genomic_DNA"/>
</dbReference>
<dbReference type="GO" id="GO:0016301">
    <property type="term" value="F:kinase activity"/>
    <property type="evidence" value="ECO:0007669"/>
    <property type="project" value="UniProtKB-KW"/>
</dbReference>
<dbReference type="RefSeq" id="WP_227319878.1">
    <property type="nucleotide sequence ID" value="NZ_JAESVB010000001.1"/>
</dbReference>
<dbReference type="GO" id="GO:0016773">
    <property type="term" value="F:phosphotransferase activity, alcohol group as acceptor"/>
    <property type="evidence" value="ECO:0007669"/>
    <property type="project" value="InterPro"/>
</dbReference>
<keyword evidence="2" id="KW-0808">Transferase</keyword>
<sequence length="402" mass="43608">MVRVLGLNSGSSFDGIDVVLVDIQNGADGYPSRPTFIAGESYDWPEAVAEQVLRSFENQVSIFELCRLNYLAGAVYAESARSFMRKHKLAPGDVEVIGYDGQTIYQEPPDHARLKDYADDTDLVGRWLNGPFGCGLQIGEPSIVAAACETPVVTQFRPMDHALGGTGAPLMQYLDYVAFRDIGPVLTLNIGGIANCQLAEADRGRMMAFDTGPGNVMLDHVARLRLGKPYDANGETAARGRIHQPLLDQVLAHPYFHRPVPRSAWRLDFGSAYADSLLDAYATLSTEDLLATFTEFTAIAITRSITDHVERLRDISVLIASGGGTRNAFLLDRLRAYLPASLRLAISDEFGMPPQFKEAIKFATLAHATVNRLANNIPAASGATRFGILGKLVLPPGLAQGI</sequence>
<organism evidence="2 3">
    <name type="scientific">Acidisoma silvae</name>
    <dbReference type="NCBI Taxonomy" id="2802396"/>
    <lineage>
        <taxon>Bacteria</taxon>
        <taxon>Pseudomonadati</taxon>
        <taxon>Pseudomonadota</taxon>
        <taxon>Alphaproteobacteria</taxon>
        <taxon>Acetobacterales</taxon>
        <taxon>Acidocellaceae</taxon>
        <taxon>Acidisoma</taxon>
    </lineage>
</organism>
<comment type="caution">
    <text evidence="2">The sequence shown here is derived from an EMBL/GenBank/DDBJ whole genome shotgun (WGS) entry which is preliminary data.</text>
</comment>
<dbReference type="GO" id="GO:0006040">
    <property type="term" value="P:amino sugar metabolic process"/>
    <property type="evidence" value="ECO:0007669"/>
    <property type="project" value="InterPro"/>
</dbReference>
<dbReference type="PANTHER" id="PTHR30605">
    <property type="entry name" value="ANHYDRO-N-ACETYLMURAMIC ACID KINASE"/>
    <property type="match status" value="1"/>
</dbReference>
<keyword evidence="3" id="KW-1185">Reference proteome</keyword>
<evidence type="ECO:0000313" key="2">
    <source>
        <dbReference type="EMBL" id="MCB8874229.1"/>
    </source>
</evidence>
<dbReference type="AlphaFoldDB" id="A0A964DXT8"/>
<name>A0A964DXT8_9PROT</name>
<protein>
    <submittedName>
        <fullName evidence="2">Anhydro-N-acetylmuramic acid kinase</fullName>
    </submittedName>
</protein>
<dbReference type="PANTHER" id="PTHR30605:SF0">
    <property type="entry name" value="ANHYDRO-N-ACETYLMURAMIC ACID KINASE"/>
    <property type="match status" value="1"/>
</dbReference>
<dbReference type="Proteomes" id="UP000708298">
    <property type="component" value="Unassembled WGS sequence"/>
</dbReference>
<reference evidence="2" key="1">
    <citation type="journal article" date="2021" name="Microorganisms">
        <title>Acidisoma silvae sp. nov. and Acidisomacellulosilytica sp. nov., Two Acidophilic Bacteria Isolated from Decaying Wood, Hydrolyzing Cellulose and Producing Poly-3-hydroxybutyrate.</title>
        <authorList>
            <person name="Mieszkin S."/>
            <person name="Pouder E."/>
            <person name="Uroz S."/>
            <person name="Simon-Colin C."/>
            <person name="Alain K."/>
        </authorList>
    </citation>
    <scope>NUCLEOTIDE SEQUENCE</scope>
    <source>
        <strain evidence="2">HW T2.11</strain>
    </source>
</reference>
<dbReference type="Gene3D" id="3.30.420.40">
    <property type="match status" value="2"/>
</dbReference>
<keyword evidence="2" id="KW-0418">Kinase</keyword>
<dbReference type="GO" id="GO:0005524">
    <property type="term" value="F:ATP binding"/>
    <property type="evidence" value="ECO:0007669"/>
    <property type="project" value="InterPro"/>
</dbReference>
<dbReference type="InterPro" id="IPR005338">
    <property type="entry name" value="Anhydro_N_Ac-Mur_kinase"/>
</dbReference>